<name>A0ABU0GCB1_9HYPH</name>
<dbReference type="PANTHER" id="PTHR34408:SF1">
    <property type="entry name" value="GLYCOSYL HYDROLASE FAMILY 19 DOMAIN-CONTAINING PROTEIN HI_1415"/>
    <property type="match status" value="1"/>
</dbReference>
<comment type="caution">
    <text evidence="1">The sequence shown here is derived from an EMBL/GenBank/DDBJ whole genome shotgun (WGS) entry which is preliminary data.</text>
</comment>
<sequence>MITSKDLLFIAGTKKGNEVTDQIAAAVNKYAALYGCTNRDRLAEFLGNVAHETGGFTRLAENLNYSVSGLLTGFGRHRISKVDAQDLGRTASRPANQVGIANAIYGGEFGRKELGNTKPGDGWKYRGSGPGQITGRANFETVEKETGVPVVENPDLLRDPDIGTKAALILWQKWGLNEMADRGSTTPIRRRWNGGEKGLKEVTAAVARAKTLNLRVPVKPAPAPVPTPKPDLPKVELPKIELPPVKIPQKSGTPIGSGTAVLMAIGFGAAATVAGWWHDFSTWIGGVFQ</sequence>
<evidence type="ECO:0000313" key="1">
    <source>
        <dbReference type="EMBL" id="MDQ0422275.1"/>
    </source>
</evidence>
<dbReference type="Gene3D" id="1.10.530.10">
    <property type="match status" value="1"/>
</dbReference>
<dbReference type="RefSeq" id="WP_307374685.1">
    <property type="nucleotide sequence ID" value="NZ_JAUSUW010000010.1"/>
</dbReference>
<dbReference type="PANTHER" id="PTHR34408">
    <property type="entry name" value="FAMILY PROTEIN, PUTATIVE-RELATED"/>
    <property type="match status" value="1"/>
</dbReference>
<reference evidence="1 2" key="1">
    <citation type="submission" date="2023-07" db="EMBL/GenBank/DDBJ databases">
        <title>Genomic Encyclopedia of Type Strains, Phase IV (KMG-IV): sequencing the most valuable type-strain genomes for metagenomic binning, comparative biology and taxonomic classification.</title>
        <authorList>
            <person name="Goeker M."/>
        </authorList>
    </citation>
    <scope>NUCLEOTIDE SEQUENCE [LARGE SCALE GENOMIC DNA]</scope>
    <source>
        <strain evidence="1 2">DSM 1111</strain>
    </source>
</reference>
<proteinExistence type="predicted"/>
<keyword evidence="2" id="KW-1185">Reference proteome</keyword>
<dbReference type="SUPFAM" id="SSF53955">
    <property type="entry name" value="Lysozyme-like"/>
    <property type="match status" value="1"/>
</dbReference>
<dbReference type="InterPro" id="IPR023346">
    <property type="entry name" value="Lysozyme-like_dom_sf"/>
</dbReference>
<accession>A0ABU0GCB1</accession>
<dbReference type="EMBL" id="JAUSUW010000010">
    <property type="protein sequence ID" value="MDQ0422275.1"/>
    <property type="molecule type" value="Genomic_DNA"/>
</dbReference>
<evidence type="ECO:0000313" key="2">
    <source>
        <dbReference type="Proteomes" id="UP001238496"/>
    </source>
</evidence>
<organism evidence="1 2">
    <name type="scientific">Peteryoungia aggregata LMG 23059</name>
    <dbReference type="NCBI Taxonomy" id="1368425"/>
    <lineage>
        <taxon>Bacteria</taxon>
        <taxon>Pseudomonadati</taxon>
        <taxon>Pseudomonadota</taxon>
        <taxon>Alphaproteobacteria</taxon>
        <taxon>Hyphomicrobiales</taxon>
        <taxon>Rhizobiaceae</taxon>
        <taxon>Peteryoungia</taxon>
    </lineage>
</organism>
<dbReference type="Proteomes" id="UP001238496">
    <property type="component" value="Unassembled WGS sequence"/>
</dbReference>
<protein>
    <submittedName>
        <fullName evidence="1">Chitinase</fullName>
    </submittedName>
</protein>
<gene>
    <name evidence="1" type="ORF">J2045_003323</name>
</gene>
<dbReference type="InterPro" id="IPR052354">
    <property type="entry name" value="Cell_Wall_Dynamics_Protein"/>
</dbReference>